<feature type="compositionally biased region" description="Basic and acidic residues" evidence="1">
    <location>
        <begin position="69"/>
        <end position="84"/>
    </location>
</feature>
<evidence type="ECO:0000256" key="1">
    <source>
        <dbReference type="SAM" id="MobiDB-lite"/>
    </source>
</evidence>
<accession>A0ABN7JBT7</accession>
<name>A0ABN7JBT7_9HYPH</name>
<keyword evidence="3" id="KW-1185">Reference proteome</keyword>
<comment type="caution">
    <text evidence="2">The sequence shown here is derived from an EMBL/GenBank/DDBJ whole genome shotgun (WGS) entry which is preliminary data.</text>
</comment>
<dbReference type="EMBL" id="CABFWF030000001">
    <property type="protein sequence ID" value="CAD7022846.1"/>
    <property type="molecule type" value="Genomic_DNA"/>
</dbReference>
<protein>
    <recommendedName>
        <fullName evidence="4">Transposase</fullName>
    </recommendedName>
</protein>
<sequence length="96" mass="10923">MVDYSAGAGLYPCKTVRRTTRIRYRRFDTVAEALRFAIEDMPASMLQGSILEVDEARFGGPEIQRLYEAEAYPLKRRDPRESPRRPGRAGSNRATS</sequence>
<evidence type="ECO:0008006" key="4">
    <source>
        <dbReference type="Google" id="ProtNLM"/>
    </source>
</evidence>
<evidence type="ECO:0000313" key="3">
    <source>
        <dbReference type="Proteomes" id="UP000606921"/>
    </source>
</evidence>
<evidence type="ECO:0000313" key="2">
    <source>
        <dbReference type="EMBL" id="CAD7022846.1"/>
    </source>
</evidence>
<gene>
    <name evidence="2" type="ORF">REJC140_00009</name>
</gene>
<reference evidence="2 3" key="1">
    <citation type="submission" date="2020-11" db="EMBL/GenBank/DDBJ databases">
        <authorList>
            <person name="Lassalle F."/>
        </authorList>
    </citation>
    <scope>NUCLEOTIDE SEQUENCE [LARGE SCALE GENOMIC DNA]</scope>
    <source>
        <strain evidence="2 3">JC140</strain>
    </source>
</reference>
<organism evidence="2 3">
    <name type="scientific">Pseudorhizobium endolithicum</name>
    <dbReference type="NCBI Taxonomy" id="1191678"/>
    <lineage>
        <taxon>Bacteria</taxon>
        <taxon>Pseudomonadati</taxon>
        <taxon>Pseudomonadota</taxon>
        <taxon>Alphaproteobacteria</taxon>
        <taxon>Hyphomicrobiales</taxon>
        <taxon>Rhizobiaceae</taxon>
        <taxon>Rhizobium/Agrobacterium group</taxon>
        <taxon>Pseudorhizobium</taxon>
    </lineage>
</organism>
<dbReference type="Proteomes" id="UP000606921">
    <property type="component" value="Unassembled WGS sequence"/>
</dbReference>
<feature type="region of interest" description="Disordered" evidence="1">
    <location>
        <begin position="69"/>
        <end position="96"/>
    </location>
</feature>
<proteinExistence type="predicted"/>